<evidence type="ECO:0000259" key="2">
    <source>
        <dbReference type="SMART" id="SM01259"/>
    </source>
</evidence>
<keyword evidence="4" id="KW-1185">Reference proteome</keyword>
<dbReference type="AlphaFoldDB" id="A0A5C4NLE3"/>
<keyword evidence="1" id="KW-1133">Transmembrane helix</keyword>
<sequence length="105" mass="11677">MDLLAFFHVETAAELAWVGLGFLAQILFGGRFLLQWWHSEKAGESVVPVGFWWLSVVGGTLMLAYALYRRDPVFIFGQGLGLIVYLRNLALIRKAARRAAVTPPG</sequence>
<dbReference type="GO" id="GO:0016020">
    <property type="term" value="C:membrane"/>
    <property type="evidence" value="ECO:0007669"/>
    <property type="project" value="GOC"/>
</dbReference>
<keyword evidence="1" id="KW-0812">Transmembrane</keyword>
<reference evidence="3 4" key="1">
    <citation type="submission" date="2019-06" db="EMBL/GenBank/DDBJ databases">
        <authorList>
            <person name="Jiang L."/>
        </authorList>
    </citation>
    <scope>NUCLEOTIDE SEQUENCE [LARGE SCALE GENOMIC DNA]</scope>
    <source>
        <strain evidence="3 4">YIM 48858</strain>
    </source>
</reference>
<feature type="transmembrane region" description="Helical" evidence="1">
    <location>
        <begin position="73"/>
        <end position="90"/>
    </location>
</feature>
<feature type="transmembrane region" description="Helical" evidence="1">
    <location>
        <begin position="46"/>
        <end position="67"/>
    </location>
</feature>
<dbReference type="Pfam" id="PF07578">
    <property type="entry name" value="LAB_N"/>
    <property type="match status" value="1"/>
</dbReference>
<evidence type="ECO:0000313" key="3">
    <source>
        <dbReference type="EMBL" id="TNC74810.1"/>
    </source>
</evidence>
<dbReference type="GO" id="GO:0008915">
    <property type="term" value="F:lipid-A-disaccharide synthase activity"/>
    <property type="evidence" value="ECO:0007669"/>
    <property type="project" value="InterPro"/>
</dbReference>
<feature type="transmembrane region" description="Helical" evidence="1">
    <location>
        <begin position="15"/>
        <end position="34"/>
    </location>
</feature>
<feature type="domain" description="Lipid A biosynthesis N-terminal" evidence="2">
    <location>
        <begin position="20"/>
        <end position="91"/>
    </location>
</feature>
<dbReference type="OrthoDB" id="9793186at2"/>
<dbReference type="GO" id="GO:0009245">
    <property type="term" value="P:lipid A biosynthetic process"/>
    <property type="evidence" value="ECO:0007669"/>
    <property type="project" value="InterPro"/>
</dbReference>
<dbReference type="SMART" id="SM01259">
    <property type="entry name" value="LAB_N"/>
    <property type="match status" value="1"/>
</dbReference>
<comment type="caution">
    <text evidence="3">The sequence shown here is derived from an EMBL/GenBank/DDBJ whole genome shotgun (WGS) entry which is preliminary data.</text>
</comment>
<accession>A0A5C4NLE3</accession>
<dbReference type="Proteomes" id="UP000305709">
    <property type="component" value="Unassembled WGS sequence"/>
</dbReference>
<organism evidence="3 4">
    <name type="scientific">Rubellimicrobium roseum</name>
    <dbReference type="NCBI Taxonomy" id="687525"/>
    <lineage>
        <taxon>Bacteria</taxon>
        <taxon>Pseudomonadati</taxon>
        <taxon>Pseudomonadota</taxon>
        <taxon>Alphaproteobacteria</taxon>
        <taxon>Rhodobacterales</taxon>
        <taxon>Roseobacteraceae</taxon>
        <taxon>Rubellimicrobium</taxon>
    </lineage>
</organism>
<dbReference type="PIRSF" id="PIRSF028440">
    <property type="entry name" value="UCP_LAB_N"/>
    <property type="match status" value="1"/>
</dbReference>
<proteinExistence type="predicted"/>
<evidence type="ECO:0000256" key="1">
    <source>
        <dbReference type="SAM" id="Phobius"/>
    </source>
</evidence>
<gene>
    <name evidence="3" type="ORF">FHG71_01375</name>
</gene>
<protein>
    <submittedName>
        <fullName evidence="3">Lipid A biosynthesis protein</fullName>
    </submittedName>
</protein>
<keyword evidence="1" id="KW-0472">Membrane</keyword>
<dbReference type="InterPro" id="IPR014546">
    <property type="entry name" value="UCP028440_lipidA_biosyn"/>
</dbReference>
<evidence type="ECO:0000313" key="4">
    <source>
        <dbReference type="Proteomes" id="UP000305709"/>
    </source>
</evidence>
<name>A0A5C4NLE3_9RHOB</name>
<dbReference type="Gene3D" id="1.20.1280.290">
    <property type="match status" value="1"/>
</dbReference>
<dbReference type="EMBL" id="VDFV01000001">
    <property type="protein sequence ID" value="TNC74810.1"/>
    <property type="molecule type" value="Genomic_DNA"/>
</dbReference>
<dbReference type="RefSeq" id="WP_139079804.1">
    <property type="nucleotide sequence ID" value="NZ_VDFV01000001.1"/>
</dbReference>
<dbReference type="InterPro" id="IPR011499">
    <property type="entry name" value="Lipid_A_biosynth_N"/>
</dbReference>